<gene>
    <name evidence="2" type="primary">LOC139352880</name>
</gene>
<evidence type="ECO:0000313" key="1">
    <source>
        <dbReference type="Proteomes" id="UP001652628"/>
    </source>
</evidence>
<organism evidence="1 2">
    <name type="scientific">Drosophila suzukii</name>
    <name type="common">Spotted-wing drosophila fruit fly</name>
    <dbReference type="NCBI Taxonomy" id="28584"/>
    <lineage>
        <taxon>Eukaryota</taxon>
        <taxon>Metazoa</taxon>
        <taxon>Ecdysozoa</taxon>
        <taxon>Arthropoda</taxon>
        <taxon>Hexapoda</taxon>
        <taxon>Insecta</taxon>
        <taxon>Pterygota</taxon>
        <taxon>Neoptera</taxon>
        <taxon>Endopterygota</taxon>
        <taxon>Diptera</taxon>
        <taxon>Brachycera</taxon>
        <taxon>Muscomorpha</taxon>
        <taxon>Ephydroidea</taxon>
        <taxon>Drosophilidae</taxon>
        <taxon>Drosophila</taxon>
        <taxon>Sophophora</taxon>
    </lineage>
</organism>
<dbReference type="Proteomes" id="UP001652628">
    <property type="component" value="Chromosome 3"/>
</dbReference>
<proteinExistence type="predicted"/>
<reference evidence="2" key="1">
    <citation type="submission" date="2025-08" db="UniProtKB">
        <authorList>
            <consortium name="RefSeq"/>
        </authorList>
    </citation>
    <scope>IDENTIFICATION</scope>
</reference>
<protein>
    <recommendedName>
        <fullName evidence="3">Transposase</fullName>
    </recommendedName>
</protein>
<evidence type="ECO:0000313" key="2">
    <source>
        <dbReference type="RefSeq" id="XP_070851622.1"/>
    </source>
</evidence>
<sequence length="336" mass="38712">MYGNATYYVFVLRMKIYVWQRLLLLQQQRRIQYSKRNRKMQFTNINLFKNGNNAVKAAFGYAENHEGDLKKGSLMMTSQFTQILKNPRPFVIIFDEFHLKKIPSWRFESWKVMVVAIATFDGKFFKIVHIQMMSTEIGKIGSVDIKNGVREAFYFAKRNGLQHHLVGAVSDGNAANQDAIQWLLQKGVPTVYDHRHLCGRLVQLGVADGMLRHAYRHLRFRKGTYMRVLGEMATKANIALASNHTALAHYKQEFGRMEFLLRNIYQVVPEEEEVSLTSINSDLLEDIGQKWAFLLDEAFKEVLSVSPEVREDEEQALLLVGSLVAVMAITEDPYNP</sequence>
<dbReference type="RefSeq" id="XP_070851622.1">
    <property type="nucleotide sequence ID" value="XM_070995521.1"/>
</dbReference>
<dbReference type="GeneID" id="139352880"/>
<keyword evidence="1" id="KW-1185">Reference proteome</keyword>
<name>A0ABM4TNR6_DROSZ</name>
<evidence type="ECO:0008006" key="3">
    <source>
        <dbReference type="Google" id="ProtNLM"/>
    </source>
</evidence>
<accession>A0ABM4TNR6</accession>